<dbReference type="Proteomes" id="UP001380186">
    <property type="component" value="Chromosome"/>
</dbReference>
<dbReference type="InterPro" id="IPR024079">
    <property type="entry name" value="MetalloPept_cat_dom_sf"/>
</dbReference>
<gene>
    <name evidence="10" type="ORF">CRDW_24030</name>
</gene>
<evidence type="ECO:0000256" key="3">
    <source>
        <dbReference type="ARBA" id="ARBA00022723"/>
    </source>
</evidence>
<feature type="domain" description="Peptidase M43 pregnancy-associated plasma-A" evidence="9">
    <location>
        <begin position="158"/>
        <end position="256"/>
    </location>
</feature>
<evidence type="ECO:0000313" key="11">
    <source>
        <dbReference type="Proteomes" id="UP001380186"/>
    </source>
</evidence>
<keyword evidence="5" id="KW-0378">Hydrolase</keyword>
<protein>
    <recommendedName>
        <fullName evidence="9">Peptidase M43 pregnancy-associated plasma-A domain-containing protein</fullName>
    </recommendedName>
</protein>
<keyword evidence="3" id="KW-0479">Metal-binding</keyword>
<dbReference type="RefSeq" id="WP_338612792.1">
    <property type="nucleotide sequence ID" value="NZ_AP029022.1"/>
</dbReference>
<reference evidence="10 11" key="1">
    <citation type="journal article" date="2020" name="Microbes Environ.">
        <title>Synthetic bacterial community of duckweed: a simple and stable system to study plant-microbe interactions.</title>
        <authorList>
            <person name="Ishizawa H."/>
            <person name="Tada M."/>
            <person name="Kuroda M."/>
            <person name="Inoue D."/>
            <person name="Futamata H."/>
            <person name="Ike M."/>
        </authorList>
    </citation>
    <scope>NUCLEOTIDE SEQUENCE [LARGE SCALE GENOMIC DNA]</scope>
    <source>
        <strain evidence="10 11">DW100</strain>
    </source>
</reference>
<evidence type="ECO:0000259" key="9">
    <source>
        <dbReference type="Pfam" id="PF05572"/>
    </source>
</evidence>
<dbReference type="PANTHER" id="PTHR47466:SF1">
    <property type="entry name" value="METALLOPROTEASE MEP1 (AFU_ORTHOLOGUE AFUA_1G07730)-RELATED"/>
    <property type="match status" value="1"/>
</dbReference>
<organism evidence="10 11">
    <name type="scientific">Chryseobacterium gambrini</name>
    <dbReference type="NCBI Taxonomy" id="373672"/>
    <lineage>
        <taxon>Bacteria</taxon>
        <taxon>Pseudomonadati</taxon>
        <taxon>Bacteroidota</taxon>
        <taxon>Flavobacteriia</taxon>
        <taxon>Flavobacteriales</taxon>
        <taxon>Weeksellaceae</taxon>
        <taxon>Chryseobacterium group</taxon>
        <taxon>Chryseobacterium</taxon>
    </lineage>
</organism>
<evidence type="ECO:0000256" key="7">
    <source>
        <dbReference type="ARBA" id="ARBA00023049"/>
    </source>
</evidence>
<evidence type="ECO:0000256" key="5">
    <source>
        <dbReference type="ARBA" id="ARBA00022801"/>
    </source>
</evidence>
<accession>A0ABN7CF69</accession>
<evidence type="ECO:0000256" key="1">
    <source>
        <dbReference type="ARBA" id="ARBA00008721"/>
    </source>
</evidence>
<dbReference type="Pfam" id="PF05572">
    <property type="entry name" value="Peptidase_M43"/>
    <property type="match status" value="1"/>
</dbReference>
<keyword evidence="2" id="KW-0645">Protease</keyword>
<dbReference type="SUPFAM" id="SSF55486">
    <property type="entry name" value="Metalloproteases ('zincins'), catalytic domain"/>
    <property type="match status" value="1"/>
</dbReference>
<evidence type="ECO:0000256" key="8">
    <source>
        <dbReference type="ARBA" id="ARBA00023157"/>
    </source>
</evidence>
<evidence type="ECO:0000256" key="2">
    <source>
        <dbReference type="ARBA" id="ARBA00022670"/>
    </source>
</evidence>
<name>A0ABN7CF69_9FLAO</name>
<keyword evidence="6" id="KW-0862">Zinc</keyword>
<evidence type="ECO:0000256" key="4">
    <source>
        <dbReference type="ARBA" id="ARBA00022729"/>
    </source>
</evidence>
<evidence type="ECO:0000256" key="6">
    <source>
        <dbReference type="ARBA" id="ARBA00022833"/>
    </source>
</evidence>
<keyword evidence="7" id="KW-0482">Metalloprotease</keyword>
<comment type="similarity">
    <text evidence="1">Belongs to the peptidase M43B family.</text>
</comment>
<evidence type="ECO:0000313" key="10">
    <source>
        <dbReference type="EMBL" id="BEV05029.1"/>
    </source>
</evidence>
<keyword evidence="11" id="KW-1185">Reference proteome</keyword>
<dbReference type="InterPro" id="IPR008754">
    <property type="entry name" value="Peptidase_M43"/>
</dbReference>
<keyword evidence="8" id="KW-1015">Disulfide bond</keyword>
<dbReference type="EMBL" id="AP029022">
    <property type="protein sequence ID" value="BEV05029.1"/>
    <property type="molecule type" value="Genomic_DNA"/>
</dbReference>
<proteinExistence type="inferred from homology"/>
<keyword evidence="4" id="KW-0732">Signal</keyword>
<sequence length="269" mass="30830">MKNYLLFVAIILQTPFLLGQQLKNALDDGRKIKIPVVFHVIFSNEKENVSDSLILSELKDLNLDFVQKNDMILLDHDFQNLVGNPNLEFYLLNTSFQTGKGGIQRISSKKFKNRNELLIDPTNCLNVFIARQGNNTPTIGAENGENWVNLNYKDVGTNGHALTHETGHWLGLYHIFGQVGNSSLWNKVFGNSDDLIDDTPKQKGATAICYEIKKDCPCPPKNINYKNHKRLYNNFMDYNPCRCMFTIGQSIQMRNKIIENRRKLFDNSK</sequence>
<dbReference type="Gene3D" id="3.40.390.10">
    <property type="entry name" value="Collagenase (Catalytic Domain)"/>
    <property type="match status" value="1"/>
</dbReference>
<dbReference type="PANTHER" id="PTHR47466">
    <property type="match status" value="1"/>
</dbReference>